<evidence type="ECO:0000256" key="1">
    <source>
        <dbReference type="ARBA" id="ARBA00004167"/>
    </source>
</evidence>
<evidence type="ECO:0000256" key="7">
    <source>
        <dbReference type="ARBA" id="ARBA00022989"/>
    </source>
</evidence>
<evidence type="ECO:0000256" key="3">
    <source>
        <dbReference type="ARBA" id="ARBA00022614"/>
    </source>
</evidence>
<evidence type="ECO:0000313" key="13">
    <source>
        <dbReference type="EMBL" id="KAG1327210.1"/>
    </source>
</evidence>
<evidence type="ECO:0000256" key="5">
    <source>
        <dbReference type="ARBA" id="ARBA00022729"/>
    </source>
</evidence>
<name>A0A8K0HVB0_COCNU</name>
<keyword evidence="9" id="KW-0325">Glycoprotein</keyword>
<evidence type="ECO:0000256" key="11">
    <source>
        <dbReference type="SAM" id="SignalP"/>
    </source>
</evidence>
<comment type="caution">
    <text evidence="13">The sequence shown here is derived from an EMBL/GenBank/DDBJ whole genome shotgun (WGS) entry which is preliminary data.</text>
</comment>
<evidence type="ECO:0000256" key="9">
    <source>
        <dbReference type="ARBA" id="ARBA00023180"/>
    </source>
</evidence>
<dbReference type="PANTHER" id="PTHR48059">
    <property type="entry name" value="POLYGALACTURONASE INHIBITOR 1"/>
    <property type="match status" value="1"/>
</dbReference>
<keyword evidence="5 11" id="KW-0732">Signal</keyword>
<dbReference type="FunFam" id="3.80.10.10:FF:000041">
    <property type="entry name" value="LRR receptor-like serine/threonine-protein kinase ERECTA"/>
    <property type="match status" value="1"/>
</dbReference>
<proteinExistence type="inferred from homology"/>
<evidence type="ECO:0000256" key="4">
    <source>
        <dbReference type="ARBA" id="ARBA00022692"/>
    </source>
</evidence>
<evidence type="ECO:0000256" key="10">
    <source>
        <dbReference type="ARBA" id="ARBA00038043"/>
    </source>
</evidence>
<reference evidence="13" key="2">
    <citation type="submission" date="2019-07" db="EMBL/GenBank/DDBJ databases">
        <authorList>
            <person name="Yang Y."/>
            <person name="Bocs S."/>
            <person name="Baudouin L."/>
        </authorList>
    </citation>
    <scope>NUCLEOTIDE SEQUENCE</scope>
    <source>
        <tissue evidence="13">Spear leaf of Hainan Tall coconut</tissue>
    </source>
</reference>
<keyword evidence="14" id="KW-1185">Reference proteome</keyword>
<keyword evidence="8" id="KW-0472">Membrane</keyword>
<keyword evidence="3" id="KW-0433">Leucine-rich repeat</keyword>
<evidence type="ECO:0000313" key="14">
    <source>
        <dbReference type="Proteomes" id="UP000797356"/>
    </source>
</evidence>
<dbReference type="AlphaFoldDB" id="A0A8K0HVB0"/>
<feature type="chain" id="PRO_5035451051" evidence="11">
    <location>
        <begin position="22"/>
        <end position="332"/>
    </location>
</feature>
<sequence>MPSTLAFSYFLYLFLLPLLSSAPLPVSSARCNNDDKKALLAVKSGLGNPYDLIAWTSDYPCCDWAGVSCDSATGRVTSLDISGTNSSATIPTSVADLPFLQSLTFHKNANLTGPIPSAIATLTRLTFLRLDWNGLSGPVPAFLARLTALDYLNLAFNQFSGDIPPSLGSLPLEFLRLDRNRLTGPIPSSLSRPSLTYGLYLSHNGLTGSIPRSFANAQFEVLDLSRNQLAGDALLLFGTSKPFQVLDLSRNQFEFNFTAVEFPENMTALDLNHNRVYGSIPPEITQREWQLLNVSYNRLCGQIPTGGNLGRFDEYSFFHNKCLCGPPLAPCK</sequence>
<dbReference type="EMBL" id="CM017872">
    <property type="protein sequence ID" value="KAG1327210.1"/>
    <property type="molecule type" value="Genomic_DNA"/>
</dbReference>
<dbReference type="OrthoDB" id="676979at2759"/>
<comment type="similarity">
    <text evidence="10">Belongs to the polygalacturonase-inhibiting protein family.</text>
</comment>
<dbReference type="GO" id="GO:0016020">
    <property type="term" value="C:membrane"/>
    <property type="evidence" value="ECO:0007669"/>
    <property type="project" value="UniProtKB-SubCell"/>
</dbReference>
<dbReference type="FunFam" id="3.80.10.10:FF:000129">
    <property type="entry name" value="Leucine-rich repeat receptor-like kinase"/>
    <property type="match status" value="1"/>
</dbReference>
<dbReference type="InterPro" id="IPR051848">
    <property type="entry name" value="PGIP"/>
</dbReference>
<dbReference type="InterPro" id="IPR032675">
    <property type="entry name" value="LRR_dom_sf"/>
</dbReference>
<evidence type="ECO:0000256" key="6">
    <source>
        <dbReference type="ARBA" id="ARBA00022737"/>
    </source>
</evidence>
<comment type="subcellular location">
    <subcellularLocation>
        <location evidence="2">Cell envelope</location>
    </subcellularLocation>
    <subcellularLocation>
        <location evidence="1">Membrane</location>
        <topology evidence="1">Single-pass membrane protein</topology>
    </subcellularLocation>
</comment>
<dbReference type="InterPro" id="IPR013210">
    <property type="entry name" value="LRR_N_plant-typ"/>
</dbReference>
<keyword evidence="6" id="KW-0677">Repeat</keyword>
<organism evidence="13 14">
    <name type="scientific">Cocos nucifera</name>
    <name type="common">Coconut palm</name>
    <dbReference type="NCBI Taxonomy" id="13894"/>
    <lineage>
        <taxon>Eukaryota</taxon>
        <taxon>Viridiplantae</taxon>
        <taxon>Streptophyta</taxon>
        <taxon>Embryophyta</taxon>
        <taxon>Tracheophyta</taxon>
        <taxon>Spermatophyta</taxon>
        <taxon>Magnoliopsida</taxon>
        <taxon>Liliopsida</taxon>
        <taxon>Arecaceae</taxon>
        <taxon>Arecoideae</taxon>
        <taxon>Cocoseae</taxon>
        <taxon>Attaleinae</taxon>
        <taxon>Cocos</taxon>
    </lineage>
</organism>
<dbReference type="Pfam" id="PF00560">
    <property type="entry name" value="LRR_1"/>
    <property type="match status" value="3"/>
</dbReference>
<evidence type="ECO:0000256" key="8">
    <source>
        <dbReference type="ARBA" id="ARBA00023136"/>
    </source>
</evidence>
<reference evidence="13" key="1">
    <citation type="journal article" date="2017" name="Gigascience">
        <title>The genome draft of coconut (Cocos nucifera).</title>
        <authorList>
            <person name="Xiao Y."/>
            <person name="Xu P."/>
            <person name="Fan H."/>
            <person name="Baudouin L."/>
            <person name="Xia W."/>
            <person name="Bocs S."/>
            <person name="Xu J."/>
            <person name="Li Q."/>
            <person name="Guo A."/>
            <person name="Zhou L."/>
            <person name="Li J."/>
            <person name="Wu Y."/>
            <person name="Ma Z."/>
            <person name="Armero A."/>
            <person name="Issali A.E."/>
            <person name="Liu N."/>
            <person name="Peng M."/>
            <person name="Yang Y."/>
        </authorList>
    </citation>
    <scope>NUCLEOTIDE SEQUENCE</scope>
    <source>
        <tissue evidence="13">Spear leaf of Hainan Tall coconut</tissue>
    </source>
</reference>
<feature type="signal peptide" evidence="11">
    <location>
        <begin position="1"/>
        <end position="21"/>
    </location>
</feature>
<dbReference type="Gene3D" id="3.80.10.10">
    <property type="entry name" value="Ribonuclease Inhibitor"/>
    <property type="match status" value="1"/>
</dbReference>
<dbReference type="PANTHER" id="PTHR48059:SF4">
    <property type="entry name" value="POLYGALACTURONASE INHIBITOR 1-RELATED"/>
    <property type="match status" value="1"/>
</dbReference>
<dbReference type="InterPro" id="IPR001611">
    <property type="entry name" value="Leu-rich_rpt"/>
</dbReference>
<feature type="domain" description="Leucine-rich repeat-containing N-terminal plant-type" evidence="12">
    <location>
        <begin position="32"/>
        <end position="70"/>
    </location>
</feature>
<accession>A0A8K0HVB0</accession>
<protein>
    <submittedName>
        <fullName evidence="13">Polygalacturonase inhibitor-like</fullName>
    </submittedName>
</protein>
<evidence type="ECO:0000256" key="2">
    <source>
        <dbReference type="ARBA" id="ARBA00004196"/>
    </source>
</evidence>
<keyword evidence="7" id="KW-1133">Transmembrane helix</keyword>
<dbReference type="Proteomes" id="UP000797356">
    <property type="component" value="Chromosome 1"/>
</dbReference>
<dbReference type="SUPFAM" id="SSF52058">
    <property type="entry name" value="L domain-like"/>
    <property type="match status" value="1"/>
</dbReference>
<gene>
    <name evidence="13" type="ORF">COCNU_01G011440</name>
</gene>
<dbReference type="Pfam" id="PF08263">
    <property type="entry name" value="LRRNT_2"/>
    <property type="match status" value="1"/>
</dbReference>
<keyword evidence="4" id="KW-0812">Transmembrane</keyword>
<evidence type="ECO:0000259" key="12">
    <source>
        <dbReference type="Pfam" id="PF08263"/>
    </source>
</evidence>